<evidence type="ECO:0000313" key="2">
    <source>
        <dbReference type="Proteomes" id="UP001295423"/>
    </source>
</evidence>
<dbReference type="AlphaFoldDB" id="A0AAD2G028"/>
<comment type="caution">
    <text evidence="1">The sequence shown here is derived from an EMBL/GenBank/DDBJ whole genome shotgun (WGS) entry which is preliminary data.</text>
</comment>
<accession>A0AAD2G028</accession>
<dbReference type="Proteomes" id="UP001295423">
    <property type="component" value="Unassembled WGS sequence"/>
</dbReference>
<evidence type="ECO:0000313" key="1">
    <source>
        <dbReference type="EMBL" id="CAJ1955838.1"/>
    </source>
</evidence>
<keyword evidence="2" id="KW-1185">Reference proteome</keyword>
<reference evidence="1" key="1">
    <citation type="submission" date="2023-08" db="EMBL/GenBank/DDBJ databases">
        <authorList>
            <person name="Audoor S."/>
            <person name="Bilcke G."/>
        </authorList>
    </citation>
    <scope>NUCLEOTIDE SEQUENCE</scope>
</reference>
<gene>
    <name evidence="1" type="ORF">CYCCA115_LOCUS15947</name>
</gene>
<dbReference type="EMBL" id="CAKOGP040001898">
    <property type="protein sequence ID" value="CAJ1955838.1"/>
    <property type="molecule type" value="Genomic_DNA"/>
</dbReference>
<protein>
    <submittedName>
        <fullName evidence="1">Uncharacterized protein</fullName>
    </submittedName>
</protein>
<feature type="non-terminal residue" evidence="1">
    <location>
        <position position="1"/>
    </location>
</feature>
<proteinExistence type="predicted"/>
<sequence>KDLKTLEEQAGPNPKTLTKKLWAEAARKLGDAASISALCRWESEMAETLGLSSLPYQRKEGPLLTTAELIFQEITGQKLVQMGDTIIHSHQGWKLAGYPFILDFIKGLFGKVSSPSQETLQHYNNQNPFGTWRVFQHYLSVAVANQAEDDESIFLWNTMPKKLVASWDWHGIMYNTTYGFQCAIADQASNATATRAVDDIKLDAFVPRFFSKLLDHEIDTLKAALTSKVGGTIPNFSVPYVPYKGEEIFLLQAAIFWLCKNTTAQEKCHAADIMKIGFAKVLWVKKTSIAEIPKKYYHSKDTKIGFKLSQLQGLMQRNKTWTYDELYTTLRQFSNNKLDRGLFNCAIKQLKPLRDVKNTVSLYDAWLPASEMDAVSRRLLDIQEEVEDYGLALFIYSCYGIASSTLVGRIEYLRERIRHHTRSIRRANTEEEKTEKTKAAEEEIESHTLCSTSRTFNLYPN</sequence>
<name>A0AAD2G028_9STRA</name>
<organism evidence="1 2">
    <name type="scientific">Cylindrotheca closterium</name>
    <dbReference type="NCBI Taxonomy" id="2856"/>
    <lineage>
        <taxon>Eukaryota</taxon>
        <taxon>Sar</taxon>
        <taxon>Stramenopiles</taxon>
        <taxon>Ochrophyta</taxon>
        <taxon>Bacillariophyta</taxon>
        <taxon>Bacillariophyceae</taxon>
        <taxon>Bacillariophycidae</taxon>
        <taxon>Bacillariales</taxon>
        <taxon>Bacillariaceae</taxon>
        <taxon>Cylindrotheca</taxon>
    </lineage>
</organism>